<dbReference type="RefSeq" id="WP_150985891.1">
    <property type="nucleotide sequence ID" value="NZ_CP062803.1"/>
</dbReference>
<comment type="similarity">
    <text evidence="2">Belongs to the fimbrial protein family.</text>
</comment>
<dbReference type="InterPro" id="IPR036937">
    <property type="entry name" value="Adhesion_dom_fimbrial_sf"/>
</dbReference>
<dbReference type="Proteomes" id="UP000397656">
    <property type="component" value="Chromosome 1"/>
</dbReference>
<proteinExistence type="inferred from homology"/>
<dbReference type="PANTHER" id="PTHR33420">
    <property type="entry name" value="FIMBRIAL SUBUNIT ELFA-RELATED"/>
    <property type="match status" value="1"/>
</dbReference>
<organism evidence="5 6">
    <name type="scientific">Cupriavidus basilensis</name>
    <dbReference type="NCBI Taxonomy" id="68895"/>
    <lineage>
        <taxon>Bacteria</taxon>
        <taxon>Pseudomonadati</taxon>
        <taxon>Pseudomonadota</taxon>
        <taxon>Betaproteobacteria</taxon>
        <taxon>Burkholderiales</taxon>
        <taxon>Burkholderiaceae</taxon>
        <taxon>Cupriavidus</taxon>
    </lineage>
</organism>
<dbReference type="GO" id="GO:0009289">
    <property type="term" value="C:pilus"/>
    <property type="evidence" value="ECO:0007669"/>
    <property type="project" value="UniProtKB-SubCell"/>
</dbReference>
<dbReference type="InterPro" id="IPR000259">
    <property type="entry name" value="Adhesion_dom_fimbrial"/>
</dbReference>
<evidence type="ECO:0000313" key="6">
    <source>
        <dbReference type="Proteomes" id="UP000397656"/>
    </source>
</evidence>
<feature type="domain" description="Fimbrial-type adhesion" evidence="4">
    <location>
        <begin position="237"/>
        <end position="385"/>
    </location>
</feature>
<dbReference type="SUPFAM" id="SSF49401">
    <property type="entry name" value="Bacterial adhesins"/>
    <property type="match status" value="1"/>
</dbReference>
<reference evidence="5 6" key="1">
    <citation type="submission" date="2020-10" db="EMBL/GenBank/DDBJ databases">
        <title>Complete genome sequence of Cupriavidus basilensis CCUG 49340T.</title>
        <authorList>
            <person name="Salva-Serra F."/>
            <person name="Donoso R.A."/>
            <person name="Cho K.H."/>
            <person name="Yoo J.A."/>
            <person name="Lee K."/>
            <person name="Yoon S.-H."/>
            <person name="Perez-Pantoja D."/>
            <person name="Moore E.R.B."/>
        </authorList>
    </citation>
    <scope>NUCLEOTIDE SEQUENCE [LARGE SCALE GENOMIC DNA]</scope>
    <source>
        <strain evidence="6">CCUG 49340</strain>
    </source>
</reference>
<dbReference type="Gene3D" id="2.60.40.3310">
    <property type="match status" value="1"/>
</dbReference>
<dbReference type="GeneID" id="98400956"/>
<dbReference type="InterPro" id="IPR008966">
    <property type="entry name" value="Adhesion_dom_sf"/>
</dbReference>
<dbReference type="GO" id="GO:0043709">
    <property type="term" value="P:cell adhesion involved in single-species biofilm formation"/>
    <property type="evidence" value="ECO:0007669"/>
    <property type="project" value="TreeGrafter"/>
</dbReference>
<dbReference type="Gene3D" id="2.60.40.1090">
    <property type="entry name" value="Fimbrial-type adhesion domain"/>
    <property type="match status" value="1"/>
</dbReference>
<evidence type="ECO:0000313" key="5">
    <source>
        <dbReference type="EMBL" id="QOT78053.1"/>
    </source>
</evidence>
<dbReference type="AlphaFoldDB" id="A0A643FZE8"/>
<protein>
    <submittedName>
        <fullName evidence="5">Fimbrial protein</fullName>
    </submittedName>
</protein>
<name>A0A643FZE8_9BURK</name>
<evidence type="ECO:0000256" key="2">
    <source>
        <dbReference type="ARBA" id="ARBA00006671"/>
    </source>
</evidence>
<evidence type="ECO:0000256" key="3">
    <source>
        <dbReference type="ARBA" id="ARBA00023263"/>
    </source>
</evidence>
<comment type="subcellular location">
    <subcellularLocation>
        <location evidence="1">Fimbrium</location>
    </subcellularLocation>
</comment>
<evidence type="ECO:0000256" key="1">
    <source>
        <dbReference type="ARBA" id="ARBA00004561"/>
    </source>
</evidence>
<dbReference type="Pfam" id="PF00419">
    <property type="entry name" value="Fimbrial"/>
    <property type="match status" value="1"/>
</dbReference>
<dbReference type="PANTHER" id="PTHR33420:SF14">
    <property type="entry name" value="TYPE 1 FIMBRIN D-MANNOSE SPECIFIC ADHESIN"/>
    <property type="match status" value="1"/>
</dbReference>
<accession>A0A643FZE8</accession>
<dbReference type="EMBL" id="CP062803">
    <property type="protein sequence ID" value="QOT78053.1"/>
    <property type="molecule type" value="Genomic_DNA"/>
</dbReference>
<gene>
    <name evidence="5" type="ORF">F7R26_008575</name>
</gene>
<keyword evidence="3" id="KW-0281">Fimbrium</keyword>
<sequence length="386" mass="39834">MVFSDEQAARTVRWKHAPDGVFRCSDGIGNYGGSAKPLVKGLIMLFKMTSRALILGVMFFSESAFADCTTTTPNSQAQAKLPPSLSTVRDSVASGIQFPSSTTGYASHSVSRTRDCNFDEIVVTPLGKVVPGATFKAERGSAAVFETGIPGIGYALETANANTPYDPIGAGPTVLPPGPPGSGAWGYYHRVTLVVTGAIETGTYSVPAKNILTIIATLGGAVVSNRQAASLAALSIAVTARTCKITSGATNTVVMPQLVTYSLKAVGDVSAAKSTPFSLGLQCDANLSVYATLTDATNPANTGNVLSLAKNSTASGLGIQIMKQGTTSPLNFGPDSSAKGNTNQWLVGKSGTSASVIKVPFEARYIKTEETIKPGTVSALSTITFS</sequence>
<dbReference type="InterPro" id="IPR050263">
    <property type="entry name" value="Bact_Fimbrial_Adh_Pro"/>
</dbReference>
<evidence type="ECO:0000259" key="4">
    <source>
        <dbReference type="Pfam" id="PF00419"/>
    </source>
</evidence>